<feature type="signal peptide" evidence="1">
    <location>
        <begin position="1"/>
        <end position="23"/>
    </location>
</feature>
<keyword evidence="3" id="KW-1185">Reference proteome</keyword>
<evidence type="ECO:0000313" key="2">
    <source>
        <dbReference type="EMBL" id="MBM5569995.1"/>
    </source>
</evidence>
<dbReference type="Proteomes" id="UP001195660">
    <property type="component" value="Unassembled WGS sequence"/>
</dbReference>
<reference evidence="2 3" key="1">
    <citation type="submission" date="2019-11" db="EMBL/GenBank/DDBJ databases">
        <title>Novel Deefgea species.</title>
        <authorList>
            <person name="Han J.-H."/>
        </authorList>
    </citation>
    <scope>NUCLEOTIDE SEQUENCE [LARGE SCALE GENOMIC DNA]</scope>
    <source>
        <strain evidence="2 3">LMG 24817</strain>
    </source>
</reference>
<keyword evidence="1" id="KW-0732">Signal</keyword>
<proteinExistence type="predicted"/>
<accession>A0ABS2C8N9</accession>
<gene>
    <name evidence="2" type="ORF">GM173_00205</name>
</gene>
<organism evidence="2 3">
    <name type="scientific">Deefgea chitinilytica</name>
    <dbReference type="NCBI Taxonomy" id="570276"/>
    <lineage>
        <taxon>Bacteria</taxon>
        <taxon>Pseudomonadati</taxon>
        <taxon>Pseudomonadota</taxon>
        <taxon>Betaproteobacteria</taxon>
        <taxon>Neisseriales</taxon>
        <taxon>Chitinibacteraceae</taxon>
        <taxon>Deefgea</taxon>
    </lineage>
</organism>
<dbReference type="EMBL" id="WOFE01000001">
    <property type="protein sequence ID" value="MBM5569995.1"/>
    <property type="molecule type" value="Genomic_DNA"/>
</dbReference>
<name>A0ABS2C8N9_9NEIS</name>
<protein>
    <recommendedName>
        <fullName evidence="4">DUF3551 domain-containing protein</fullName>
    </recommendedName>
</protein>
<evidence type="ECO:0000313" key="3">
    <source>
        <dbReference type="Proteomes" id="UP001195660"/>
    </source>
</evidence>
<evidence type="ECO:0000256" key="1">
    <source>
        <dbReference type="SAM" id="SignalP"/>
    </source>
</evidence>
<comment type="caution">
    <text evidence="2">The sequence shown here is derived from an EMBL/GenBank/DDBJ whole genome shotgun (WGS) entry which is preliminary data.</text>
</comment>
<evidence type="ECO:0008006" key="4">
    <source>
        <dbReference type="Google" id="ProtNLM"/>
    </source>
</evidence>
<feature type="chain" id="PRO_5046975832" description="DUF3551 domain-containing protein" evidence="1">
    <location>
        <begin position="24"/>
        <end position="83"/>
    </location>
</feature>
<dbReference type="RefSeq" id="WP_203569324.1">
    <property type="nucleotide sequence ID" value="NZ_WOFE01000001.1"/>
</dbReference>
<sequence length="83" mass="9196">MNLQRFFCAAGLALLSQLTNASATAPADARQFPAKDAYGCVGEEGYSWCVKLKQCVRPSKVLIENNLELTAENFHEFCQNKPQ</sequence>